<organism evidence="3 4">
    <name type="scientific">Alternaria arborescens</name>
    <dbReference type="NCBI Taxonomy" id="156630"/>
    <lineage>
        <taxon>Eukaryota</taxon>
        <taxon>Fungi</taxon>
        <taxon>Dikarya</taxon>
        <taxon>Ascomycota</taxon>
        <taxon>Pezizomycotina</taxon>
        <taxon>Dothideomycetes</taxon>
        <taxon>Pleosporomycetidae</taxon>
        <taxon>Pleosporales</taxon>
        <taxon>Pleosporineae</taxon>
        <taxon>Pleosporaceae</taxon>
        <taxon>Alternaria</taxon>
        <taxon>Alternaria sect. Alternaria</taxon>
    </lineage>
</organism>
<feature type="region of interest" description="Disordered" evidence="1">
    <location>
        <begin position="105"/>
        <end position="124"/>
    </location>
</feature>
<proteinExistence type="predicted"/>
<feature type="compositionally biased region" description="Polar residues" evidence="1">
    <location>
        <begin position="63"/>
        <end position="72"/>
    </location>
</feature>
<evidence type="ECO:0000256" key="1">
    <source>
        <dbReference type="SAM" id="MobiDB-lite"/>
    </source>
</evidence>
<accession>A0A4Q4PWV5</accession>
<evidence type="ECO:0000313" key="3">
    <source>
        <dbReference type="EMBL" id="RYO26151.1"/>
    </source>
</evidence>
<dbReference type="OrthoDB" id="4161186at2759"/>
<gene>
    <name evidence="3" type="ORF">AA0113_g12544</name>
</gene>
<feature type="compositionally biased region" description="Polar residues" evidence="1">
    <location>
        <begin position="105"/>
        <end position="119"/>
    </location>
</feature>
<comment type="caution">
    <text evidence="3">The sequence shown here is derived from an EMBL/GenBank/DDBJ whole genome shotgun (WGS) entry which is preliminary data.</text>
</comment>
<dbReference type="AlphaFoldDB" id="A0A4Q4PWV5"/>
<name>A0A4Q4PWV5_9PLEO</name>
<dbReference type="Pfam" id="PF20516">
    <property type="entry name" value="PDDEXK_12"/>
    <property type="match status" value="1"/>
</dbReference>
<protein>
    <recommendedName>
        <fullName evidence="2">PD-(D/E)XK nuclease-like domain-containing protein</fullName>
    </recommendedName>
</protein>
<sequence>MQFCPPSSSSPSTLDRVHTWLQDTPPASPDSPTQHSQKRQRDADMPRNSSPKRQRIDTDDVLPTQSASQVGSISVVDLSDRTSLTAPQGLKRSSSPTRNLTELRTATPSISLSPFNQVKQPPPANVSARINSLRSRLSHREGLEVSYIPAGLREAIESDVLFAPSLAMDPIDPEAYDHDDTRPASHPALVNALDRVKNIFQDACHCTEFGRDENAWCFRVVWPLVELAMKLHCNTKFKLESVYGISRSRALPCLCGLLIGICRQSQSIQSSYLSTVSEPTSASPNRRVALTRKTDFCFSYSCFDPQFAGLYTQLAAKTPVVSHTSDNCTQRLALFSGIEVKPENGDPKEAELQISIWMAASLRKKMELARLAFPTSDLPSTPDDATDSATISTDKGLTTFQSSHLLEPAITIIGNEHKIYYAYPSSLKGDVTVLGPDEKFASLSTRSVQGIFKLVRFYGRMLAWGVDEEATTNMQGAGLWDAFLSPVLETLAKGG</sequence>
<evidence type="ECO:0000313" key="4">
    <source>
        <dbReference type="Proteomes" id="UP000293823"/>
    </source>
</evidence>
<dbReference type="EMBL" id="PEJP01000105">
    <property type="protein sequence ID" value="RYO26151.1"/>
    <property type="molecule type" value="Genomic_DNA"/>
</dbReference>
<keyword evidence="4" id="KW-1185">Reference proteome</keyword>
<feature type="domain" description="PD-(D/E)XK nuclease-like" evidence="2">
    <location>
        <begin position="169"/>
        <end position="467"/>
    </location>
</feature>
<dbReference type="Proteomes" id="UP000293823">
    <property type="component" value="Unassembled WGS sequence"/>
</dbReference>
<reference evidence="4" key="1">
    <citation type="journal article" date="2019" name="bioRxiv">
        <title>Genomics, evolutionary history and diagnostics of the Alternaria alternata species group including apple and Asian pear pathotypes.</title>
        <authorList>
            <person name="Armitage A.D."/>
            <person name="Cockerton H.M."/>
            <person name="Sreenivasaprasad S."/>
            <person name="Woodhall J.W."/>
            <person name="Lane C.R."/>
            <person name="Harrison R.J."/>
            <person name="Clarkson J.P."/>
        </authorList>
    </citation>
    <scope>NUCLEOTIDE SEQUENCE [LARGE SCALE GENOMIC DNA]</scope>
    <source>
        <strain evidence="4">RGR 97.0016</strain>
    </source>
</reference>
<dbReference type="InterPro" id="IPR046797">
    <property type="entry name" value="PDDEXK_12"/>
</dbReference>
<feature type="compositionally biased region" description="Polar residues" evidence="1">
    <location>
        <begin position="1"/>
        <end position="13"/>
    </location>
</feature>
<evidence type="ECO:0000259" key="2">
    <source>
        <dbReference type="Pfam" id="PF20516"/>
    </source>
</evidence>
<feature type="region of interest" description="Disordered" evidence="1">
    <location>
        <begin position="1"/>
        <end position="74"/>
    </location>
</feature>